<feature type="domain" description="GST N-terminal" evidence="2">
    <location>
        <begin position="1"/>
        <end position="82"/>
    </location>
</feature>
<name>A0AAW1M2G8_POPJA</name>
<evidence type="ECO:0000259" key="3">
    <source>
        <dbReference type="PROSITE" id="PS50405"/>
    </source>
</evidence>
<accession>A0AAW1M2G8</accession>
<dbReference type="FunFam" id="1.20.1050.10:FF:000007">
    <property type="entry name" value="Glutathione S-transferase 1-1"/>
    <property type="match status" value="1"/>
</dbReference>
<dbReference type="PANTHER" id="PTHR43969">
    <property type="entry name" value="GLUTATHIONE S TRANSFERASE D10, ISOFORM A-RELATED"/>
    <property type="match status" value="1"/>
</dbReference>
<sequence>MAPKVYLIDASPPCSATLMLAKAIGLTLDVYNLNLMGGELLKPEYLKINPQHTVPTLDDDGFIIWDSHAINLYLLEKYDQRLHFDSGVAFSLLLRIAKPIRLKQTKLIPDNLKGEVRDTYGFLNAFLEGKKWTCGDKVTIADIHLAATISSIQLFEPITDSYPNVQRWLSNCEQQSWYQPNLKGLNDFNNLFTSLINA</sequence>
<protein>
    <submittedName>
        <fullName evidence="4">Glutathione S-transferase, N-terminal domain</fullName>
    </submittedName>
</protein>
<evidence type="ECO:0000313" key="5">
    <source>
        <dbReference type="Proteomes" id="UP001458880"/>
    </source>
</evidence>
<gene>
    <name evidence="4" type="ORF">QE152_g8621</name>
</gene>
<comment type="caution">
    <text evidence="4">The sequence shown here is derived from an EMBL/GenBank/DDBJ whole genome shotgun (WGS) entry which is preliminary data.</text>
</comment>
<dbReference type="GO" id="GO:0006749">
    <property type="term" value="P:glutathione metabolic process"/>
    <property type="evidence" value="ECO:0007669"/>
    <property type="project" value="TreeGrafter"/>
</dbReference>
<dbReference type="GO" id="GO:0004364">
    <property type="term" value="F:glutathione transferase activity"/>
    <property type="evidence" value="ECO:0007669"/>
    <property type="project" value="TreeGrafter"/>
</dbReference>
<dbReference type="Gene3D" id="1.20.1050.10">
    <property type="match status" value="1"/>
</dbReference>
<proteinExistence type="predicted"/>
<dbReference type="InterPro" id="IPR010987">
    <property type="entry name" value="Glutathione-S-Trfase_C-like"/>
</dbReference>
<dbReference type="PANTHER" id="PTHR43969:SF8">
    <property type="entry name" value="GLUTATHIONE S TRANSFERASE E13, ISOFORM A-RELATED"/>
    <property type="match status" value="1"/>
</dbReference>
<dbReference type="Pfam" id="PF13417">
    <property type="entry name" value="GST_N_3"/>
    <property type="match status" value="1"/>
</dbReference>
<dbReference type="Pfam" id="PF00043">
    <property type="entry name" value="GST_C"/>
    <property type="match status" value="1"/>
</dbReference>
<dbReference type="InterPro" id="IPR004046">
    <property type="entry name" value="GST_C"/>
</dbReference>
<dbReference type="Gene3D" id="3.40.30.10">
    <property type="entry name" value="Glutaredoxin"/>
    <property type="match status" value="1"/>
</dbReference>
<dbReference type="CDD" id="cd03177">
    <property type="entry name" value="GST_C_Delta_Epsilon"/>
    <property type="match status" value="1"/>
</dbReference>
<dbReference type="PROSITE" id="PS50405">
    <property type="entry name" value="GST_CTER"/>
    <property type="match status" value="1"/>
</dbReference>
<dbReference type="Proteomes" id="UP001458880">
    <property type="component" value="Unassembled WGS sequence"/>
</dbReference>
<dbReference type="InterPro" id="IPR004045">
    <property type="entry name" value="Glutathione_S-Trfase_N"/>
</dbReference>
<dbReference type="PROSITE" id="PS50404">
    <property type="entry name" value="GST_NTER"/>
    <property type="match status" value="1"/>
</dbReference>
<keyword evidence="5" id="KW-1185">Reference proteome</keyword>
<evidence type="ECO:0000256" key="1">
    <source>
        <dbReference type="ARBA" id="ARBA00011738"/>
    </source>
</evidence>
<dbReference type="FunFam" id="3.40.30.10:FF:000034">
    <property type="entry name" value="glutathione S-transferase 1"/>
    <property type="match status" value="1"/>
</dbReference>
<evidence type="ECO:0000259" key="2">
    <source>
        <dbReference type="PROSITE" id="PS50404"/>
    </source>
</evidence>
<reference evidence="4 5" key="1">
    <citation type="journal article" date="2024" name="BMC Genomics">
        <title>De novo assembly and annotation of Popillia japonica's genome with initial clues to its potential as an invasive pest.</title>
        <authorList>
            <person name="Cucini C."/>
            <person name="Boschi S."/>
            <person name="Funari R."/>
            <person name="Cardaioli E."/>
            <person name="Iannotti N."/>
            <person name="Marturano G."/>
            <person name="Paoli F."/>
            <person name="Bruttini M."/>
            <person name="Carapelli A."/>
            <person name="Frati F."/>
            <person name="Nardi F."/>
        </authorList>
    </citation>
    <scope>NUCLEOTIDE SEQUENCE [LARGE SCALE GENOMIC DNA]</scope>
    <source>
        <strain evidence="4">DMR45628</strain>
    </source>
</reference>
<dbReference type="InterPro" id="IPR040079">
    <property type="entry name" value="Glutathione_S-Trfase"/>
</dbReference>
<evidence type="ECO:0000313" key="4">
    <source>
        <dbReference type="EMBL" id="KAK9739954.1"/>
    </source>
</evidence>
<organism evidence="4 5">
    <name type="scientific">Popillia japonica</name>
    <name type="common">Japanese beetle</name>
    <dbReference type="NCBI Taxonomy" id="7064"/>
    <lineage>
        <taxon>Eukaryota</taxon>
        <taxon>Metazoa</taxon>
        <taxon>Ecdysozoa</taxon>
        <taxon>Arthropoda</taxon>
        <taxon>Hexapoda</taxon>
        <taxon>Insecta</taxon>
        <taxon>Pterygota</taxon>
        <taxon>Neoptera</taxon>
        <taxon>Endopterygota</taxon>
        <taxon>Coleoptera</taxon>
        <taxon>Polyphaga</taxon>
        <taxon>Scarabaeiformia</taxon>
        <taxon>Scarabaeidae</taxon>
        <taxon>Rutelinae</taxon>
        <taxon>Popillia</taxon>
    </lineage>
</organism>
<feature type="domain" description="GST C-terminal" evidence="3">
    <location>
        <begin position="71"/>
        <end position="192"/>
    </location>
</feature>
<dbReference type="SFLD" id="SFLDG00358">
    <property type="entry name" value="Main_(cytGST)"/>
    <property type="match status" value="1"/>
</dbReference>
<dbReference type="AlphaFoldDB" id="A0AAW1M2G8"/>
<dbReference type="SUPFAM" id="SSF47616">
    <property type="entry name" value="GST C-terminal domain-like"/>
    <property type="match status" value="1"/>
</dbReference>
<dbReference type="InterPro" id="IPR036249">
    <property type="entry name" value="Thioredoxin-like_sf"/>
</dbReference>
<comment type="subunit">
    <text evidence="1">Homodimer.</text>
</comment>
<dbReference type="CDD" id="cd03045">
    <property type="entry name" value="GST_N_Delta_Epsilon"/>
    <property type="match status" value="1"/>
</dbReference>
<dbReference type="EMBL" id="JASPKY010000069">
    <property type="protein sequence ID" value="KAK9739954.1"/>
    <property type="molecule type" value="Genomic_DNA"/>
</dbReference>
<dbReference type="SUPFAM" id="SSF52833">
    <property type="entry name" value="Thioredoxin-like"/>
    <property type="match status" value="1"/>
</dbReference>
<dbReference type="InterPro" id="IPR036282">
    <property type="entry name" value="Glutathione-S-Trfase_C_sf"/>
</dbReference>
<dbReference type="SFLD" id="SFLDS00019">
    <property type="entry name" value="Glutathione_Transferase_(cytos"/>
    <property type="match status" value="1"/>
</dbReference>